<organism evidence="2 3">
    <name type="scientific">Thiomicrospira cyclica (strain DSM 14477 / JCM 11371 / ALM1)</name>
    <name type="common">Thioalkalimicrobium cyclicum</name>
    <dbReference type="NCBI Taxonomy" id="717773"/>
    <lineage>
        <taxon>Bacteria</taxon>
        <taxon>Pseudomonadati</taxon>
        <taxon>Pseudomonadota</taxon>
        <taxon>Gammaproteobacteria</taxon>
        <taxon>Thiotrichales</taxon>
        <taxon>Piscirickettsiaceae</taxon>
        <taxon>Thiomicrospira</taxon>
    </lineage>
</organism>
<dbReference type="RefSeq" id="WP_013835326.1">
    <property type="nucleotide sequence ID" value="NC_015581.1"/>
</dbReference>
<dbReference type="Proteomes" id="UP000009232">
    <property type="component" value="Chromosome"/>
</dbReference>
<dbReference type="AlphaFoldDB" id="F6DCG1"/>
<sequence length="168" mass="19380">MSMVSVAQIQEQIEDTQEHLAGLNDQWQANLQNESKLDVIEQETEQAERKLSRLTAQLELAKEQEEEAKAQREQVEAEKAYKLAKKLEKEYIDFVNKVASDFEQLQKGFEFEKKLHQWRLAHNTAKGGGFNPTRGYDAPVKKAFEQMALIKNKLAHISSTVSNPYTWK</sequence>
<dbReference type="EMBL" id="CP002776">
    <property type="protein sequence ID" value="AEG31547.1"/>
    <property type="molecule type" value="Genomic_DNA"/>
</dbReference>
<keyword evidence="3" id="KW-1185">Reference proteome</keyword>
<name>F6DCG1_THICA</name>
<dbReference type="KEGG" id="tcy:Thicy_0775"/>
<dbReference type="STRING" id="717773.Thicy_0775"/>
<accession>F6DCG1</accession>
<dbReference type="HOGENOM" id="CLU_1585719_0_0_6"/>
<gene>
    <name evidence="2" type="ordered locus">Thicy_0775</name>
</gene>
<reference evidence="2 3" key="1">
    <citation type="submission" date="2011-05" db="EMBL/GenBank/DDBJ databases">
        <title>Complete sequence of Thioalkalimicrobium cyclicum ALM1.</title>
        <authorList>
            <consortium name="US DOE Joint Genome Institute"/>
            <person name="Lucas S."/>
            <person name="Han J."/>
            <person name="Lapidus A."/>
            <person name="Cheng J.-F."/>
            <person name="Goodwin L."/>
            <person name="Pitluck S."/>
            <person name="Peters L."/>
            <person name="Mikhailova N."/>
            <person name="Davenport K."/>
            <person name="Han C."/>
            <person name="Tapia R."/>
            <person name="Land M."/>
            <person name="Hauser L."/>
            <person name="Kyrpides N."/>
            <person name="Ivanova N."/>
            <person name="Pagani I."/>
            <person name="Kappler U."/>
            <person name="Woyke T."/>
        </authorList>
    </citation>
    <scope>NUCLEOTIDE SEQUENCE [LARGE SCALE GENOMIC DNA]</scope>
    <source>
        <strain evidence="3">DSM 14477 / JCM 11371 / ALM1</strain>
    </source>
</reference>
<protein>
    <submittedName>
        <fullName evidence="2">Uncharacterized protein</fullName>
    </submittedName>
</protein>
<evidence type="ECO:0000313" key="3">
    <source>
        <dbReference type="Proteomes" id="UP000009232"/>
    </source>
</evidence>
<evidence type="ECO:0000313" key="2">
    <source>
        <dbReference type="EMBL" id="AEG31547.1"/>
    </source>
</evidence>
<proteinExistence type="predicted"/>
<keyword evidence="1" id="KW-0175">Coiled coil</keyword>
<evidence type="ECO:0000256" key="1">
    <source>
        <dbReference type="SAM" id="Coils"/>
    </source>
</evidence>
<feature type="coiled-coil region" evidence="1">
    <location>
        <begin position="6"/>
        <end position="90"/>
    </location>
</feature>